<organism evidence="1">
    <name type="scientific">uncultured Rubrobacteraceae bacterium</name>
    <dbReference type="NCBI Taxonomy" id="349277"/>
    <lineage>
        <taxon>Bacteria</taxon>
        <taxon>Bacillati</taxon>
        <taxon>Actinomycetota</taxon>
        <taxon>Rubrobacteria</taxon>
        <taxon>Rubrobacterales</taxon>
        <taxon>Rubrobacteraceae</taxon>
        <taxon>environmental samples</taxon>
    </lineage>
</organism>
<protein>
    <submittedName>
        <fullName evidence="1">Uncharacterized protein</fullName>
    </submittedName>
</protein>
<accession>A0A6J4S018</accession>
<proteinExistence type="predicted"/>
<gene>
    <name evidence="1" type="ORF">AVDCRST_MAG25-3056</name>
</gene>
<reference evidence="1" key="1">
    <citation type="submission" date="2020-02" db="EMBL/GenBank/DDBJ databases">
        <authorList>
            <person name="Meier V. D."/>
        </authorList>
    </citation>
    <scope>NUCLEOTIDE SEQUENCE</scope>
    <source>
        <strain evidence="1">AVDCRST_MAG25</strain>
    </source>
</reference>
<evidence type="ECO:0000313" key="1">
    <source>
        <dbReference type="EMBL" id="CAA9485516.1"/>
    </source>
</evidence>
<sequence length="180" mass="19414">MTALPNTKTRGAGRRWPLFVLVAAALVALGLGVESFLRAEDFTPGEEISSPSIRDVSVSAENRLYPPPDVNYFGERPETVYVYLSVEDLPTGEDLRARVQRSGSRSALSMLFGREDGIEAVDEQEDQLSSRGEDGGASGVVKFALQARSGEPIPPGNYTVEITGARGGEAAVRKLFVVQR</sequence>
<dbReference type="EMBL" id="CADCVI010000204">
    <property type="protein sequence ID" value="CAA9485516.1"/>
    <property type="molecule type" value="Genomic_DNA"/>
</dbReference>
<dbReference type="AlphaFoldDB" id="A0A6J4S018"/>
<name>A0A6J4S018_9ACTN</name>